<dbReference type="STRING" id="27349.A0A0L6VS68"/>
<feature type="compositionally biased region" description="Basic and acidic residues" evidence="1">
    <location>
        <begin position="467"/>
        <end position="481"/>
    </location>
</feature>
<reference evidence="2 3" key="1">
    <citation type="submission" date="2015-08" db="EMBL/GenBank/DDBJ databases">
        <title>Next Generation Sequencing and Analysis of the Genome of Puccinia sorghi L Schw, the Causal Agent of Maize Common Rust.</title>
        <authorList>
            <person name="Rochi L."/>
            <person name="Burguener G."/>
            <person name="Darino M."/>
            <person name="Turjanski A."/>
            <person name="Kreff E."/>
            <person name="Dieguez M.J."/>
            <person name="Sacco F."/>
        </authorList>
    </citation>
    <scope>NUCLEOTIDE SEQUENCE [LARGE SCALE GENOMIC DNA]</scope>
    <source>
        <strain evidence="2 3">RO10H11247</strain>
    </source>
</reference>
<feature type="compositionally biased region" description="Basic and acidic residues" evidence="1">
    <location>
        <begin position="615"/>
        <end position="625"/>
    </location>
</feature>
<organism evidence="2 3">
    <name type="scientific">Puccinia sorghi</name>
    <dbReference type="NCBI Taxonomy" id="27349"/>
    <lineage>
        <taxon>Eukaryota</taxon>
        <taxon>Fungi</taxon>
        <taxon>Dikarya</taxon>
        <taxon>Basidiomycota</taxon>
        <taxon>Pucciniomycotina</taxon>
        <taxon>Pucciniomycetes</taxon>
        <taxon>Pucciniales</taxon>
        <taxon>Pucciniaceae</taxon>
        <taxon>Puccinia</taxon>
    </lineage>
</organism>
<feature type="region of interest" description="Disordered" evidence="1">
    <location>
        <begin position="602"/>
        <end position="625"/>
    </location>
</feature>
<protein>
    <submittedName>
        <fullName evidence="2">Uncharacterized protein</fullName>
    </submittedName>
</protein>
<comment type="caution">
    <text evidence="2">The sequence shown here is derived from an EMBL/GenBank/DDBJ whole genome shotgun (WGS) entry which is preliminary data.</text>
</comment>
<feature type="region of interest" description="Disordered" evidence="1">
    <location>
        <begin position="1"/>
        <end position="24"/>
    </location>
</feature>
<gene>
    <name evidence="2" type="ORF">VP01_1128g1</name>
</gene>
<feature type="region of interest" description="Disordered" evidence="1">
    <location>
        <begin position="429"/>
        <end position="517"/>
    </location>
</feature>
<feature type="compositionally biased region" description="Polar residues" evidence="1">
    <location>
        <begin position="13"/>
        <end position="24"/>
    </location>
</feature>
<feature type="compositionally biased region" description="Polar residues" evidence="1">
    <location>
        <begin position="368"/>
        <end position="382"/>
    </location>
</feature>
<keyword evidence="3" id="KW-1185">Reference proteome</keyword>
<evidence type="ECO:0000313" key="3">
    <source>
        <dbReference type="Proteomes" id="UP000037035"/>
    </source>
</evidence>
<dbReference type="EMBL" id="LAVV01001432">
    <property type="protein sequence ID" value="KNZ63558.1"/>
    <property type="molecule type" value="Genomic_DNA"/>
</dbReference>
<dbReference type="VEuPathDB" id="FungiDB:VP01_1128g1"/>
<evidence type="ECO:0000256" key="1">
    <source>
        <dbReference type="SAM" id="MobiDB-lite"/>
    </source>
</evidence>
<dbReference type="Proteomes" id="UP000037035">
    <property type="component" value="Unassembled WGS sequence"/>
</dbReference>
<dbReference type="OrthoDB" id="2504961at2759"/>
<proteinExistence type="predicted"/>
<feature type="region of interest" description="Disordered" evidence="1">
    <location>
        <begin position="132"/>
        <end position="167"/>
    </location>
</feature>
<feature type="region of interest" description="Disordered" evidence="1">
    <location>
        <begin position="342"/>
        <end position="383"/>
    </location>
</feature>
<sequence>MAADDEHEKVRFPQSSETHDNSLAGSSKTFLKPFVKGVASAGRSVGAGIYHAGKVVDAISDLTERISLPRTAGSPNSSSASHAELAPPLDSSLVVLWGVVDPVMQQNLTMYGALWICRDNVLEARREKSRLKGKFKSAGSYGPGTSSDTGSDGYASQAPLSKLSPMPFSRHDFPHLDSHMSRGRYSRAHTDHIGLHKCDHHEEGEGHLTNNSEDDEPAVVYTYEALFPKSRVSSTMCKMLFAKRRHTIQIPQDYNLVPVRHSTKKQNLEVQLVWKYLLLKKMEQKQRSILEAFEVLEGLYHSTAKEAELKSREVKDRLEGYVEHNKMASELLSFSPSNRFLSSHSTASSTTSSEHQRQPSGDVFPTNPFHQQRQQPTLSNKALSWDKVDPETWELYKELASAGEVLRQRRHEVSNKRRMMEHHVQELIKQAGLKRPARRRDHPSRRQQAQHSYLEEKASGGVTDDQEQQKEAVGKKERWSSDKAITQGSREEAGLDSDYQGSEEEEEEAGGGGASGWDESRLVITMARGVVQRISRDPSVQVLEFVELVIVAGVVRLLGRMTAGLVAGFRAAIRFLLVCFLRLILRIAASLDLHDPHLNLPNPPPTTSSSTIPSHSHESTRLPTS</sequence>
<dbReference type="AlphaFoldDB" id="A0A0L6VS68"/>
<feature type="compositionally biased region" description="Low complexity" evidence="1">
    <location>
        <begin position="139"/>
        <end position="156"/>
    </location>
</feature>
<feature type="compositionally biased region" description="Basic and acidic residues" evidence="1">
    <location>
        <begin position="1"/>
        <end position="11"/>
    </location>
</feature>
<name>A0A0L6VS68_9BASI</name>
<evidence type="ECO:0000313" key="2">
    <source>
        <dbReference type="EMBL" id="KNZ63558.1"/>
    </source>
</evidence>
<feature type="compositionally biased region" description="Low complexity" evidence="1">
    <location>
        <begin position="342"/>
        <end position="353"/>
    </location>
</feature>
<accession>A0A0L6VS68</accession>
<feature type="compositionally biased region" description="Basic residues" evidence="1">
    <location>
        <begin position="435"/>
        <end position="445"/>
    </location>
</feature>